<dbReference type="AlphaFoldDB" id="A0A6J8CZQ0"/>
<dbReference type="GO" id="GO:0008270">
    <property type="term" value="F:zinc ion binding"/>
    <property type="evidence" value="ECO:0007669"/>
    <property type="project" value="UniProtKB-KW"/>
</dbReference>
<evidence type="ECO:0000313" key="2">
    <source>
        <dbReference type="EMBL" id="CAC5401315.1"/>
    </source>
</evidence>
<dbReference type="InterPro" id="IPR050952">
    <property type="entry name" value="TRIM-NHL_E3_ligases"/>
</dbReference>
<dbReference type="Gene3D" id="2.120.10.30">
    <property type="entry name" value="TolB, C-terminal domain"/>
    <property type="match status" value="1"/>
</dbReference>
<dbReference type="Proteomes" id="UP000507470">
    <property type="component" value="Unassembled WGS sequence"/>
</dbReference>
<feature type="domain" description="SMP-30/Gluconolactonase/LRE-like region" evidence="1">
    <location>
        <begin position="219"/>
        <end position="290"/>
    </location>
</feature>
<dbReference type="InterPro" id="IPR011042">
    <property type="entry name" value="6-blade_b-propeller_TolB-like"/>
</dbReference>
<gene>
    <name evidence="2" type="ORF">MCOR_35410</name>
</gene>
<reference evidence="2 3" key="1">
    <citation type="submission" date="2020-06" db="EMBL/GenBank/DDBJ databases">
        <authorList>
            <person name="Li R."/>
            <person name="Bekaert M."/>
        </authorList>
    </citation>
    <scope>NUCLEOTIDE SEQUENCE [LARGE SCALE GENOMIC DNA]</scope>
    <source>
        <strain evidence="3">wild</strain>
    </source>
</reference>
<dbReference type="EMBL" id="CACVKT020006394">
    <property type="protein sequence ID" value="CAC5401315.1"/>
    <property type="molecule type" value="Genomic_DNA"/>
</dbReference>
<accession>A0A6J8CZQ0</accession>
<keyword evidence="3" id="KW-1185">Reference proteome</keyword>
<proteinExistence type="predicted"/>
<evidence type="ECO:0000259" key="1">
    <source>
        <dbReference type="Pfam" id="PF08450"/>
    </source>
</evidence>
<protein>
    <submittedName>
        <fullName evidence="2">TRIM2_3</fullName>
    </submittedName>
</protein>
<dbReference type="OrthoDB" id="6087280at2759"/>
<dbReference type="GO" id="GO:0043161">
    <property type="term" value="P:proteasome-mediated ubiquitin-dependent protein catabolic process"/>
    <property type="evidence" value="ECO:0007669"/>
    <property type="project" value="TreeGrafter"/>
</dbReference>
<dbReference type="GO" id="GO:0000209">
    <property type="term" value="P:protein polyubiquitination"/>
    <property type="evidence" value="ECO:0007669"/>
    <property type="project" value="TreeGrafter"/>
</dbReference>
<sequence length="303" mass="34352">MKSEIQNTKKYASNLQAFLSMRGIQAKTTEYEKHLQISIENINHEKVYIESAIDTQLQDILTVERFGSIKVKKSPSTKITLKRRKDRQAQIQVIAPKAIKVEFKRKLDTTCQYPSGCCVTKTGEFLLTNYEGHNGRVIAINAEDKVEYTIPFLARYSTFDIVCLDDSTVAVSTDYSITTIPNTASPWYSYVSTQADNIFCTNPDKHTVTCCLYSGALVWKFKDESVLDRPQGITVDNKGNVFVAGMDSCNVVVISPDGKQCNQILTREDGLDRPTAIFFDKERKKLLVTNQKQFAYIYDVCHF</sequence>
<dbReference type="PANTHER" id="PTHR24104:SF25">
    <property type="entry name" value="PROTEIN LIN-41"/>
    <property type="match status" value="1"/>
</dbReference>
<dbReference type="InterPro" id="IPR013658">
    <property type="entry name" value="SGL"/>
</dbReference>
<dbReference type="PANTHER" id="PTHR24104">
    <property type="entry name" value="E3 UBIQUITIN-PROTEIN LIGASE NHLRC1-RELATED"/>
    <property type="match status" value="1"/>
</dbReference>
<dbReference type="GO" id="GO:0061630">
    <property type="term" value="F:ubiquitin protein ligase activity"/>
    <property type="evidence" value="ECO:0007669"/>
    <property type="project" value="TreeGrafter"/>
</dbReference>
<dbReference type="Pfam" id="PF08450">
    <property type="entry name" value="SGL"/>
    <property type="match status" value="1"/>
</dbReference>
<name>A0A6J8CZQ0_MYTCO</name>
<dbReference type="SUPFAM" id="SSF101898">
    <property type="entry name" value="NHL repeat"/>
    <property type="match status" value="1"/>
</dbReference>
<organism evidence="2 3">
    <name type="scientific">Mytilus coruscus</name>
    <name type="common">Sea mussel</name>
    <dbReference type="NCBI Taxonomy" id="42192"/>
    <lineage>
        <taxon>Eukaryota</taxon>
        <taxon>Metazoa</taxon>
        <taxon>Spiralia</taxon>
        <taxon>Lophotrochozoa</taxon>
        <taxon>Mollusca</taxon>
        <taxon>Bivalvia</taxon>
        <taxon>Autobranchia</taxon>
        <taxon>Pteriomorphia</taxon>
        <taxon>Mytilida</taxon>
        <taxon>Mytiloidea</taxon>
        <taxon>Mytilidae</taxon>
        <taxon>Mytilinae</taxon>
        <taxon>Mytilus</taxon>
    </lineage>
</organism>
<evidence type="ECO:0000313" key="3">
    <source>
        <dbReference type="Proteomes" id="UP000507470"/>
    </source>
</evidence>